<keyword evidence="1" id="KW-0472">Membrane</keyword>
<gene>
    <name evidence="2" type="ORF">VP01_604g5</name>
</gene>
<dbReference type="AlphaFoldDB" id="A0A0L6UHC3"/>
<dbReference type="EMBL" id="LAVV01011330">
    <property type="protein sequence ID" value="KNZ47913.1"/>
    <property type="molecule type" value="Genomic_DNA"/>
</dbReference>
<proteinExistence type="predicted"/>
<reference evidence="2 3" key="1">
    <citation type="submission" date="2015-08" db="EMBL/GenBank/DDBJ databases">
        <title>Next Generation Sequencing and Analysis of the Genome of Puccinia sorghi L Schw, the Causal Agent of Maize Common Rust.</title>
        <authorList>
            <person name="Rochi L."/>
            <person name="Burguener G."/>
            <person name="Darino M."/>
            <person name="Turjanski A."/>
            <person name="Kreff E."/>
            <person name="Dieguez M.J."/>
            <person name="Sacco F."/>
        </authorList>
    </citation>
    <scope>NUCLEOTIDE SEQUENCE [LARGE SCALE GENOMIC DNA]</scope>
    <source>
        <strain evidence="2 3">RO10H11247</strain>
    </source>
</reference>
<comment type="caution">
    <text evidence="2">The sequence shown here is derived from an EMBL/GenBank/DDBJ whole genome shotgun (WGS) entry which is preliminary data.</text>
</comment>
<evidence type="ECO:0008006" key="4">
    <source>
        <dbReference type="Google" id="ProtNLM"/>
    </source>
</evidence>
<keyword evidence="1" id="KW-1133">Transmembrane helix</keyword>
<dbReference type="Proteomes" id="UP000037035">
    <property type="component" value="Unassembled WGS sequence"/>
</dbReference>
<feature type="transmembrane region" description="Helical" evidence="1">
    <location>
        <begin position="105"/>
        <end position="122"/>
    </location>
</feature>
<protein>
    <recommendedName>
        <fullName evidence="4">Myb/SANT-like domain-containing protein</fullName>
    </recommendedName>
</protein>
<dbReference type="VEuPathDB" id="FungiDB:VP01_604g5"/>
<keyword evidence="1" id="KW-0812">Transmembrane</keyword>
<keyword evidence="3" id="KW-1185">Reference proteome</keyword>
<dbReference type="OrthoDB" id="76215at2759"/>
<evidence type="ECO:0000313" key="2">
    <source>
        <dbReference type="EMBL" id="KNZ47913.1"/>
    </source>
</evidence>
<sequence length="171" mass="19343">MTIIGHNPSQFTNSSPGRYFAVISASIFSSLAVKTTPRGRKVVKLFWMAELEQASLKLYVQAVRDGKRSNNGFKPETHCAVAILKEKFLHMDLDEKKLNLKTIRYLSFFFHSFFFFFTVLLTCHNTSGFGWNDETSPPQINHIQRQGNLRANLSQNGPCCVGILGCRVLPI</sequence>
<evidence type="ECO:0000256" key="1">
    <source>
        <dbReference type="SAM" id="Phobius"/>
    </source>
</evidence>
<accession>A0A0L6UHC3</accession>
<name>A0A0L6UHC3_9BASI</name>
<evidence type="ECO:0000313" key="3">
    <source>
        <dbReference type="Proteomes" id="UP000037035"/>
    </source>
</evidence>
<organism evidence="2 3">
    <name type="scientific">Puccinia sorghi</name>
    <dbReference type="NCBI Taxonomy" id="27349"/>
    <lineage>
        <taxon>Eukaryota</taxon>
        <taxon>Fungi</taxon>
        <taxon>Dikarya</taxon>
        <taxon>Basidiomycota</taxon>
        <taxon>Pucciniomycotina</taxon>
        <taxon>Pucciniomycetes</taxon>
        <taxon>Pucciniales</taxon>
        <taxon>Pucciniaceae</taxon>
        <taxon>Puccinia</taxon>
    </lineage>
</organism>
<feature type="transmembrane region" description="Helical" evidence="1">
    <location>
        <begin position="16"/>
        <end position="33"/>
    </location>
</feature>